<keyword evidence="3" id="KW-1185">Reference proteome</keyword>
<evidence type="ECO:0000256" key="1">
    <source>
        <dbReference type="SAM" id="SignalP"/>
    </source>
</evidence>
<keyword evidence="1" id="KW-0732">Signal</keyword>
<feature type="chain" id="PRO_5040964199" description="Alpha amylase inhibitor" evidence="1">
    <location>
        <begin position="25"/>
        <end position="113"/>
    </location>
</feature>
<name>A0A9X2VLA8_9PSEU</name>
<comment type="caution">
    <text evidence="2">The sequence shown here is derived from an EMBL/GenBank/DDBJ whole genome shotgun (WGS) entry which is preliminary data.</text>
</comment>
<feature type="signal peptide" evidence="1">
    <location>
        <begin position="1"/>
        <end position="24"/>
    </location>
</feature>
<dbReference type="Proteomes" id="UP001141259">
    <property type="component" value="Unassembled WGS sequence"/>
</dbReference>
<dbReference type="RefSeq" id="WP_259624206.1">
    <property type="nucleotide sequence ID" value="NZ_JANYMP010000007.1"/>
</dbReference>
<dbReference type="AlphaFoldDB" id="A0A9X2VLA8"/>
<sequence length="113" mass="11644">MQRFWKLVSAVLVCLAATMVTTFAAAPAQAETRPNATTAHVQQTDTQTEPLTASQCASYLQATGYTVSGARLTACILGSIQTPTAIPACTVALIATGVWFRVAASACALAAIP</sequence>
<gene>
    <name evidence="2" type="ORF">NZH93_17730</name>
</gene>
<evidence type="ECO:0000313" key="3">
    <source>
        <dbReference type="Proteomes" id="UP001141259"/>
    </source>
</evidence>
<accession>A0A9X2VLA8</accession>
<dbReference type="EMBL" id="JANYMP010000007">
    <property type="protein sequence ID" value="MCS7478705.1"/>
    <property type="molecule type" value="Genomic_DNA"/>
</dbReference>
<proteinExistence type="predicted"/>
<evidence type="ECO:0008006" key="4">
    <source>
        <dbReference type="Google" id="ProtNLM"/>
    </source>
</evidence>
<reference evidence="2" key="1">
    <citation type="submission" date="2022-08" db="EMBL/GenBank/DDBJ databases">
        <authorList>
            <person name="Tistechok S."/>
            <person name="Samborskyy M."/>
            <person name="Roman I."/>
        </authorList>
    </citation>
    <scope>NUCLEOTIDE SEQUENCE</scope>
    <source>
        <strain evidence="2">DSM 103496</strain>
    </source>
</reference>
<organism evidence="2 3">
    <name type="scientific">Umezawaea endophytica</name>
    <dbReference type="NCBI Taxonomy" id="1654476"/>
    <lineage>
        <taxon>Bacteria</taxon>
        <taxon>Bacillati</taxon>
        <taxon>Actinomycetota</taxon>
        <taxon>Actinomycetes</taxon>
        <taxon>Pseudonocardiales</taxon>
        <taxon>Pseudonocardiaceae</taxon>
        <taxon>Umezawaea</taxon>
    </lineage>
</organism>
<protein>
    <recommendedName>
        <fullName evidence="4">Alpha amylase inhibitor</fullName>
    </recommendedName>
</protein>
<evidence type="ECO:0000313" key="2">
    <source>
        <dbReference type="EMBL" id="MCS7478705.1"/>
    </source>
</evidence>